<dbReference type="SUPFAM" id="SSF53098">
    <property type="entry name" value="Ribonuclease H-like"/>
    <property type="match status" value="1"/>
</dbReference>
<evidence type="ECO:0000313" key="8">
    <source>
        <dbReference type="Proteomes" id="UP001652625"/>
    </source>
</evidence>
<sequence>MSKNNTFSPIEYAAPISDLMNLTKKRLDKRKTIDEQNPADHNDSETSSSFSSGQTEIEVDAQSIEEAAKTTYEYYSIEEETSKWICNQCNSNRPKKYSCKTSGSILDYHLEHDHKIITPKKKRTMSGLSKEVSDKIDRVLLIFIIACCLPFMLVESSAFKEFVLCLNPKYKVPCRKKLRSLLTDLYREKVELLKSKLLSIKVLSITTDGWTSCQNYSYISATAHFISDKTNFISFCLGFAYLNGSHDADNLKEALLKIVEKFKVDDKIMSIADNASNVRNCLNSLKVCLNIQPIRCMGHVLQLIVKNVIDLVEEGEKDSSSKFFFIARTLTKCRKIVTSFNHSSQLNDLLEESQTRQGVEKNHILHLIRDVKTRWHSTFLMAERMLKLHSYAKDIFNSKQQYKDMKKYLLDEDEMVNLKETVNALLSFNQVSVLLSGDRYATCSLIIPSIKYLEKQLNFYLSKRVGEIIPIKKVTKESKKFKLSFEDEEDDSGSDSDKNVTLDLKKEISEYIRLSVHEQNVLEFWHQNQYVFPILYCISTMILCTPATSAPSERLFSDALNNLYAKRNRMTAECFQMLMFLYENSEFFNLV</sequence>
<dbReference type="InterPro" id="IPR008906">
    <property type="entry name" value="HATC_C_dom"/>
</dbReference>
<evidence type="ECO:0000256" key="2">
    <source>
        <dbReference type="ARBA" id="ARBA00022723"/>
    </source>
</evidence>
<dbReference type="Proteomes" id="UP001652625">
    <property type="component" value="Chromosome 01"/>
</dbReference>
<dbReference type="GeneID" id="136074209"/>
<evidence type="ECO:0000256" key="4">
    <source>
        <dbReference type="ARBA" id="ARBA00022833"/>
    </source>
</evidence>
<evidence type="ECO:0000256" key="1">
    <source>
        <dbReference type="ARBA" id="ARBA00004123"/>
    </source>
</evidence>
<comment type="subcellular location">
    <subcellularLocation>
        <location evidence="1">Nucleus</location>
    </subcellularLocation>
</comment>
<feature type="domain" description="HAT C-terminal dimerisation" evidence="7">
    <location>
        <begin position="512"/>
        <end position="584"/>
    </location>
</feature>
<gene>
    <name evidence="9" type="primary">LOC136074209</name>
</gene>
<dbReference type="SUPFAM" id="SSF140996">
    <property type="entry name" value="Hermes dimerisation domain"/>
    <property type="match status" value="1"/>
</dbReference>
<keyword evidence="4" id="KW-0862">Zinc</keyword>
<feature type="region of interest" description="Disordered" evidence="6">
    <location>
        <begin position="27"/>
        <end position="56"/>
    </location>
</feature>
<accession>A0ABM4B1B6</accession>
<dbReference type="PANTHER" id="PTHR46481">
    <property type="entry name" value="ZINC FINGER BED DOMAIN-CONTAINING PROTEIN 4"/>
    <property type="match status" value="1"/>
</dbReference>
<dbReference type="PANTHER" id="PTHR46481:SF10">
    <property type="entry name" value="ZINC FINGER BED DOMAIN-CONTAINING PROTEIN 39"/>
    <property type="match status" value="1"/>
</dbReference>
<keyword evidence="2" id="KW-0479">Metal-binding</keyword>
<dbReference type="Pfam" id="PF05699">
    <property type="entry name" value="Dimer_Tnp_hAT"/>
    <property type="match status" value="1"/>
</dbReference>
<feature type="compositionally biased region" description="Basic and acidic residues" evidence="6">
    <location>
        <begin position="30"/>
        <end position="44"/>
    </location>
</feature>
<keyword evidence="5" id="KW-0539">Nucleus</keyword>
<reference evidence="9" key="2">
    <citation type="submission" date="2025-08" db="UniProtKB">
        <authorList>
            <consortium name="RefSeq"/>
        </authorList>
    </citation>
    <scope>IDENTIFICATION</scope>
</reference>
<evidence type="ECO:0000256" key="3">
    <source>
        <dbReference type="ARBA" id="ARBA00022771"/>
    </source>
</evidence>
<name>A0ABM4B1B6_HYDVU</name>
<evidence type="ECO:0000313" key="9">
    <source>
        <dbReference type="RefSeq" id="XP_065642585.1"/>
    </source>
</evidence>
<proteinExistence type="predicted"/>
<organism evidence="8 9">
    <name type="scientific">Hydra vulgaris</name>
    <name type="common">Hydra</name>
    <name type="synonym">Hydra attenuata</name>
    <dbReference type="NCBI Taxonomy" id="6087"/>
    <lineage>
        <taxon>Eukaryota</taxon>
        <taxon>Metazoa</taxon>
        <taxon>Cnidaria</taxon>
        <taxon>Hydrozoa</taxon>
        <taxon>Hydroidolina</taxon>
        <taxon>Anthoathecata</taxon>
        <taxon>Aplanulata</taxon>
        <taxon>Hydridae</taxon>
        <taxon>Hydra</taxon>
    </lineage>
</organism>
<evidence type="ECO:0000256" key="5">
    <source>
        <dbReference type="ARBA" id="ARBA00023242"/>
    </source>
</evidence>
<dbReference type="InterPro" id="IPR012337">
    <property type="entry name" value="RNaseH-like_sf"/>
</dbReference>
<reference evidence="8" key="1">
    <citation type="submission" date="2025-05" db="UniProtKB">
        <authorList>
            <consortium name="RefSeq"/>
        </authorList>
    </citation>
    <scope>NUCLEOTIDE SEQUENCE [LARGE SCALE GENOMIC DNA]</scope>
</reference>
<dbReference type="RefSeq" id="XP_065642585.1">
    <property type="nucleotide sequence ID" value="XM_065786513.1"/>
</dbReference>
<keyword evidence="8" id="KW-1185">Reference proteome</keyword>
<evidence type="ECO:0000256" key="6">
    <source>
        <dbReference type="SAM" id="MobiDB-lite"/>
    </source>
</evidence>
<protein>
    <submittedName>
        <fullName evidence="9">Uncharacterized protein LOC136074209</fullName>
    </submittedName>
</protein>
<keyword evidence="3" id="KW-0863">Zinc-finger</keyword>
<evidence type="ECO:0000259" key="7">
    <source>
        <dbReference type="Pfam" id="PF05699"/>
    </source>
</evidence>
<dbReference type="InterPro" id="IPR052035">
    <property type="entry name" value="ZnF_BED_domain_contain"/>
</dbReference>